<gene>
    <name evidence="2" type="ORF">C7999DRAFT_11535</name>
</gene>
<dbReference type="PANTHER" id="PTHR35567:SF1">
    <property type="entry name" value="CONSERVED FUNGAL PROTEIN (AFU_ORTHOLOGUE AFUA_1G14230)"/>
    <property type="match status" value="1"/>
</dbReference>
<proteinExistence type="predicted"/>
<protein>
    <recommendedName>
        <fullName evidence="4">Malate dehydrogenase</fullName>
    </recommendedName>
</protein>
<evidence type="ECO:0000313" key="3">
    <source>
        <dbReference type="Proteomes" id="UP001303647"/>
    </source>
</evidence>
<dbReference type="EMBL" id="MU857611">
    <property type="protein sequence ID" value="KAK4250755.1"/>
    <property type="molecule type" value="Genomic_DNA"/>
</dbReference>
<dbReference type="InterPro" id="IPR021851">
    <property type="entry name" value="DUF3455"/>
</dbReference>
<evidence type="ECO:0000313" key="2">
    <source>
        <dbReference type="EMBL" id="KAK4250755.1"/>
    </source>
</evidence>
<feature type="signal peptide" evidence="1">
    <location>
        <begin position="1"/>
        <end position="17"/>
    </location>
</feature>
<comment type="caution">
    <text evidence="2">The sequence shown here is derived from an EMBL/GenBank/DDBJ whole genome shotgun (WGS) entry which is preliminary data.</text>
</comment>
<evidence type="ECO:0008006" key="4">
    <source>
        <dbReference type="Google" id="ProtNLM"/>
    </source>
</evidence>
<dbReference type="Proteomes" id="UP001303647">
    <property type="component" value="Unassembled WGS sequence"/>
</dbReference>
<sequence>MHASLFFVPALAASVWAAPTYPMLDRAARLPDSISVISEYFNLLASKVQESRLLDIPPACDLSQIPQPAGAADLPSPSPGLSLRHIAIGRGTQNYTCDAATPDAAPQAAGAVATLFNASCLVAVSPDLAAALTRAALHFDLSQSISRGGIGNGKGWGSLAPSNLAPSGLHFFADATTALFKLDVSPDLQLGELPCGKNASVPAPPSDAASSRGLGGEPPVAWLKLNAKSGATGGLQEVYRFQTVGGSAPATCHGMPEEFQVQYAAQ</sequence>
<evidence type="ECO:0000256" key="1">
    <source>
        <dbReference type="SAM" id="SignalP"/>
    </source>
</evidence>
<reference evidence="2" key="2">
    <citation type="submission" date="2023-05" db="EMBL/GenBank/DDBJ databases">
        <authorList>
            <consortium name="Lawrence Berkeley National Laboratory"/>
            <person name="Steindorff A."/>
            <person name="Hensen N."/>
            <person name="Bonometti L."/>
            <person name="Westerberg I."/>
            <person name="Brannstrom I.O."/>
            <person name="Guillou S."/>
            <person name="Cros-Aarteil S."/>
            <person name="Calhoun S."/>
            <person name="Haridas S."/>
            <person name="Kuo A."/>
            <person name="Mondo S."/>
            <person name="Pangilinan J."/>
            <person name="Riley R."/>
            <person name="Labutti K."/>
            <person name="Andreopoulos B."/>
            <person name="Lipzen A."/>
            <person name="Chen C."/>
            <person name="Yanf M."/>
            <person name="Daum C."/>
            <person name="Ng V."/>
            <person name="Clum A."/>
            <person name="Ohm R."/>
            <person name="Martin F."/>
            <person name="Silar P."/>
            <person name="Natvig D."/>
            <person name="Lalanne C."/>
            <person name="Gautier V."/>
            <person name="Ament-Velasquez S.L."/>
            <person name="Kruys A."/>
            <person name="Hutchinson M.I."/>
            <person name="Powell A.J."/>
            <person name="Barry K."/>
            <person name="Miller A.N."/>
            <person name="Grigoriev I.V."/>
            <person name="Debuchy R."/>
            <person name="Gladieux P."/>
            <person name="Thoren M.H."/>
            <person name="Johannesson H."/>
        </authorList>
    </citation>
    <scope>NUCLEOTIDE SEQUENCE</scope>
    <source>
        <strain evidence="2">CBS 359.72</strain>
    </source>
</reference>
<feature type="chain" id="PRO_5042958251" description="Malate dehydrogenase" evidence="1">
    <location>
        <begin position="18"/>
        <end position="266"/>
    </location>
</feature>
<reference evidence="2" key="1">
    <citation type="journal article" date="2023" name="Mol. Phylogenet. Evol.">
        <title>Genome-scale phylogeny and comparative genomics of the fungal order Sordariales.</title>
        <authorList>
            <person name="Hensen N."/>
            <person name="Bonometti L."/>
            <person name="Westerberg I."/>
            <person name="Brannstrom I.O."/>
            <person name="Guillou S."/>
            <person name="Cros-Aarteil S."/>
            <person name="Calhoun S."/>
            <person name="Haridas S."/>
            <person name="Kuo A."/>
            <person name="Mondo S."/>
            <person name="Pangilinan J."/>
            <person name="Riley R."/>
            <person name="LaButti K."/>
            <person name="Andreopoulos B."/>
            <person name="Lipzen A."/>
            <person name="Chen C."/>
            <person name="Yan M."/>
            <person name="Daum C."/>
            <person name="Ng V."/>
            <person name="Clum A."/>
            <person name="Steindorff A."/>
            <person name="Ohm R.A."/>
            <person name="Martin F."/>
            <person name="Silar P."/>
            <person name="Natvig D.O."/>
            <person name="Lalanne C."/>
            <person name="Gautier V."/>
            <person name="Ament-Velasquez S.L."/>
            <person name="Kruys A."/>
            <person name="Hutchinson M.I."/>
            <person name="Powell A.J."/>
            <person name="Barry K."/>
            <person name="Miller A.N."/>
            <person name="Grigoriev I.V."/>
            <person name="Debuchy R."/>
            <person name="Gladieux P."/>
            <person name="Hiltunen Thoren M."/>
            <person name="Johannesson H."/>
        </authorList>
    </citation>
    <scope>NUCLEOTIDE SEQUENCE</scope>
    <source>
        <strain evidence="2">CBS 359.72</strain>
    </source>
</reference>
<keyword evidence="3" id="KW-1185">Reference proteome</keyword>
<dbReference type="Pfam" id="PF11937">
    <property type="entry name" value="DUF3455"/>
    <property type="match status" value="1"/>
</dbReference>
<dbReference type="AlphaFoldDB" id="A0AAN7CYL4"/>
<dbReference type="PANTHER" id="PTHR35567">
    <property type="entry name" value="MALATE DEHYDROGENASE (AFU_ORTHOLOGUE AFUA_2G13800)"/>
    <property type="match status" value="1"/>
</dbReference>
<organism evidence="2 3">
    <name type="scientific">Corynascus novoguineensis</name>
    <dbReference type="NCBI Taxonomy" id="1126955"/>
    <lineage>
        <taxon>Eukaryota</taxon>
        <taxon>Fungi</taxon>
        <taxon>Dikarya</taxon>
        <taxon>Ascomycota</taxon>
        <taxon>Pezizomycotina</taxon>
        <taxon>Sordariomycetes</taxon>
        <taxon>Sordariomycetidae</taxon>
        <taxon>Sordariales</taxon>
        <taxon>Chaetomiaceae</taxon>
        <taxon>Corynascus</taxon>
    </lineage>
</organism>
<name>A0AAN7CYL4_9PEZI</name>
<accession>A0AAN7CYL4</accession>
<keyword evidence="1" id="KW-0732">Signal</keyword>